<reference evidence="2" key="2">
    <citation type="submission" date="2021-10" db="EMBL/GenBank/DDBJ databases">
        <title>Phylogenomics reveals ancestral predisposition of the termite-cultivated fungus Termitomyces towards a domesticated lifestyle.</title>
        <authorList>
            <person name="Auxier B."/>
            <person name="Grum-Grzhimaylo A."/>
            <person name="Cardenas M.E."/>
            <person name="Lodge J.D."/>
            <person name="Laessoe T."/>
            <person name="Pedersen O."/>
            <person name="Smith M.E."/>
            <person name="Kuyper T.W."/>
            <person name="Franco-Molano E.A."/>
            <person name="Baroni T.J."/>
            <person name="Aanen D.K."/>
        </authorList>
    </citation>
    <scope>NUCLEOTIDE SEQUENCE</scope>
    <source>
        <strain evidence="2">AP01</strain>
        <tissue evidence="2">Mycelium</tissue>
    </source>
</reference>
<evidence type="ECO:0000256" key="1">
    <source>
        <dbReference type="SAM" id="MobiDB-lite"/>
    </source>
</evidence>
<dbReference type="AlphaFoldDB" id="A0A9P7G0L2"/>
<proteinExistence type="predicted"/>
<feature type="region of interest" description="Disordered" evidence="1">
    <location>
        <begin position="97"/>
        <end position="122"/>
    </location>
</feature>
<organism evidence="2 3">
    <name type="scientific">Asterophora parasitica</name>
    <dbReference type="NCBI Taxonomy" id="117018"/>
    <lineage>
        <taxon>Eukaryota</taxon>
        <taxon>Fungi</taxon>
        <taxon>Dikarya</taxon>
        <taxon>Basidiomycota</taxon>
        <taxon>Agaricomycotina</taxon>
        <taxon>Agaricomycetes</taxon>
        <taxon>Agaricomycetidae</taxon>
        <taxon>Agaricales</taxon>
        <taxon>Tricholomatineae</taxon>
        <taxon>Lyophyllaceae</taxon>
        <taxon>Asterophora</taxon>
    </lineage>
</organism>
<feature type="compositionally biased region" description="Basic and acidic residues" evidence="1">
    <location>
        <begin position="351"/>
        <end position="369"/>
    </location>
</feature>
<gene>
    <name evidence="2" type="ORF">DXG03_007650</name>
</gene>
<evidence type="ECO:0000313" key="2">
    <source>
        <dbReference type="EMBL" id="KAG5640655.1"/>
    </source>
</evidence>
<sequence>MGQEPSPSQLNVLRLEHEVEAARKKYDQATVALGKASKKSRPSYKGAYTVFNGGTKSDIRIGKQTNTEKLLRIAEEALTAVRGVVALDSSAAADGLKRTLNSGEQQSNAKRGRTELPLHGEGTPSYLTDLVEESHKDSPDEGLSSISAITSMLNSATVTSVSVALDTMASTTRFPKDIAGSSPIDIMTLVSDYATLHSRSSNLSTSGGVAVSNDLNSVLDSRYIGASVIPECVTVATSSGVIDPILLIPGQGILDHATAICASTIADSATSTPGVSSSVVPGAVTGPILSISGGVVPVPAISVPGQVSSAVVDPTLPITNPLMARVASALHLLDNAIHAGEVIKMEVGDGDAGHLEEEGKDNEEHRTRNEEEEEEEDKPSRGGMHRLFAWG</sequence>
<keyword evidence="3" id="KW-1185">Reference proteome</keyword>
<evidence type="ECO:0000313" key="3">
    <source>
        <dbReference type="Proteomes" id="UP000775547"/>
    </source>
</evidence>
<feature type="region of interest" description="Disordered" evidence="1">
    <location>
        <begin position="351"/>
        <end position="391"/>
    </location>
</feature>
<dbReference type="EMBL" id="JABCKV010000583">
    <property type="protein sequence ID" value="KAG5640655.1"/>
    <property type="molecule type" value="Genomic_DNA"/>
</dbReference>
<dbReference type="Proteomes" id="UP000775547">
    <property type="component" value="Unassembled WGS sequence"/>
</dbReference>
<name>A0A9P7G0L2_9AGAR</name>
<accession>A0A9P7G0L2</accession>
<protein>
    <submittedName>
        <fullName evidence="2">Uncharacterized protein</fullName>
    </submittedName>
</protein>
<reference evidence="2" key="1">
    <citation type="submission" date="2020-07" db="EMBL/GenBank/DDBJ databases">
        <authorList>
            <person name="Nieuwenhuis M."/>
            <person name="Van De Peppel L.J.J."/>
        </authorList>
    </citation>
    <scope>NUCLEOTIDE SEQUENCE</scope>
    <source>
        <strain evidence="2">AP01</strain>
        <tissue evidence="2">Mycelium</tissue>
    </source>
</reference>
<feature type="compositionally biased region" description="Polar residues" evidence="1">
    <location>
        <begin position="99"/>
        <end position="109"/>
    </location>
</feature>
<comment type="caution">
    <text evidence="2">The sequence shown here is derived from an EMBL/GenBank/DDBJ whole genome shotgun (WGS) entry which is preliminary data.</text>
</comment>